<dbReference type="AlphaFoldDB" id="A0A2K3YJ50"/>
<keyword evidence="1 9" id="KW-0963">Cytoplasm</keyword>
<feature type="binding site" evidence="9">
    <location>
        <begin position="125"/>
        <end position="131"/>
    </location>
    <ligand>
        <name>ATP</name>
        <dbReference type="ChEBI" id="CHEBI:30616"/>
    </ligand>
</feature>
<feature type="binding site" evidence="9">
    <location>
        <position position="89"/>
    </location>
    <ligand>
        <name>substrate</name>
    </ligand>
</feature>
<keyword evidence="4 9" id="KW-0547">Nucleotide-binding</keyword>
<dbReference type="UniPathway" id="UPA00241">
    <property type="reaction ID" value="UER00355"/>
</dbReference>
<comment type="pathway">
    <text evidence="9">Cofactor biosynthesis; coenzyme A biosynthesis; CoA from (R)-pantothenate: step 4/5.</text>
</comment>
<sequence>MVKTKAVIPGSFDPITNGHIDIIERSSDRFDELHVCVLRNMKKSGTFTVEERIAMIKESVAHLPNVHVHSFGGLLVDFCDKIGATTIIRGLRAVSDFEYELRLTSMNKKLNSRVETLYMMSSTEYSFISSSVVKEVAQYDADISEFVPKHVEKALLAKFNQSNNE</sequence>
<feature type="binding site" evidence="9">
    <location>
        <position position="43"/>
    </location>
    <ligand>
        <name>substrate</name>
    </ligand>
</feature>
<feature type="site" description="Transition state stabilizer" evidence="9">
    <location>
        <position position="19"/>
    </location>
</feature>
<protein>
    <recommendedName>
        <fullName evidence="9">Phosphopantetheine adenylyltransferase</fullName>
        <ecNumber evidence="9">2.7.7.3</ecNumber>
    </recommendedName>
    <alternativeName>
        <fullName evidence="9">Dephospho-CoA pyrophosphorylase</fullName>
    </alternativeName>
    <alternativeName>
        <fullName evidence="9">Pantetheine-phosphate adenylyltransferase</fullName>
        <shortName evidence="9">PPAT</shortName>
    </alternativeName>
</protein>
<accession>A0A2K3YJ50</accession>
<dbReference type="EMBL" id="PPRF01000072">
    <property type="protein sequence ID" value="PNZ25635.1"/>
    <property type="molecule type" value="Genomic_DNA"/>
</dbReference>
<comment type="subcellular location">
    <subcellularLocation>
        <location evidence="9">Cytoplasm</location>
    </subcellularLocation>
</comment>
<evidence type="ECO:0000256" key="5">
    <source>
        <dbReference type="ARBA" id="ARBA00022840"/>
    </source>
</evidence>
<dbReference type="EC" id="2.7.7.3" evidence="9"/>
<comment type="catalytic activity">
    <reaction evidence="8 9">
        <text>(R)-4'-phosphopantetheine + ATP + H(+) = 3'-dephospho-CoA + diphosphate</text>
        <dbReference type="Rhea" id="RHEA:19801"/>
        <dbReference type="ChEBI" id="CHEBI:15378"/>
        <dbReference type="ChEBI" id="CHEBI:30616"/>
        <dbReference type="ChEBI" id="CHEBI:33019"/>
        <dbReference type="ChEBI" id="CHEBI:57328"/>
        <dbReference type="ChEBI" id="CHEBI:61723"/>
        <dbReference type="EC" id="2.7.7.3"/>
    </reaction>
</comment>
<keyword evidence="3 9" id="KW-0548">Nucleotidyltransferase</keyword>
<dbReference type="InterPro" id="IPR014729">
    <property type="entry name" value="Rossmann-like_a/b/a_fold"/>
</dbReference>
<feature type="domain" description="Cytidyltransferase-like" evidence="10">
    <location>
        <begin position="8"/>
        <end position="135"/>
    </location>
</feature>
<dbReference type="Pfam" id="PF01467">
    <property type="entry name" value="CTP_transf_like"/>
    <property type="match status" value="1"/>
</dbReference>
<keyword evidence="2 9" id="KW-0808">Transferase</keyword>
<evidence type="ECO:0000313" key="11">
    <source>
        <dbReference type="EMBL" id="PNZ25635.1"/>
    </source>
</evidence>
<dbReference type="InterPro" id="IPR004821">
    <property type="entry name" value="Cyt_trans-like"/>
</dbReference>
<dbReference type="GO" id="GO:0015937">
    <property type="term" value="P:coenzyme A biosynthetic process"/>
    <property type="evidence" value="ECO:0007669"/>
    <property type="project" value="UniProtKB-UniRule"/>
</dbReference>
<dbReference type="RefSeq" id="WP_103358740.1">
    <property type="nucleotide sequence ID" value="NZ_CP113107.1"/>
</dbReference>
<evidence type="ECO:0000256" key="9">
    <source>
        <dbReference type="HAMAP-Rule" id="MF_00151"/>
    </source>
</evidence>
<dbReference type="PRINTS" id="PR01020">
    <property type="entry name" value="LPSBIOSNTHSS"/>
</dbReference>
<dbReference type="NCBIfam" id="TIGR01510">
    <property type="entry name" value="coaD_prev_kdtB"/>
    <property type="match status" value="1"/>
</dbReference>
<organism evidence="11 12">
    <name type="scientific">Staphylococcus rostri</name>
    <dbReference type="NCBI Taxonomy" id="522262"/>
    <lineage>
        <taxon>Bacteria</taxon>
        <taxon>Bacillati</taxon>
        <taxon>Bacillota</taxon>
        <taxon>Bacilli</taxon>
        <taxon>Bacillales</taxon>
        <taxon>Staphylococcaceae</taxon>
        <taxon>Staphylococcus</taxon>
    </lineage>
</organism>
<keyword evidence="7 9" id="KW-0173">Coenzyme A biosynthesis</keyword>
<proteinExistence type="inferred from homology"/>
<dbReference type="CDD" id="cd02163">
    <property type="entry name" value="PPAT"/>
    <property type="match status" value="1"/>
</dbReference>
<dbReference type="HAMAP" id="MF_00151">
    <property type="entry name" value="PPAT_bact"/>
    <property type="match status" value="1"/>
</dbReference>
<evidence type="ECO:0000256" key="4">
    <source>
        <dbReference type="ARBA" id="ARBA00022741"/>
    </source>
</evidence>
<evidence type="ECO:0000259" key="10">
    <source>
        <dbReference type="Pfam" id="PF01467"/>
    </source>
</evidence>
<feature type="binding site" evidence="9">
    <location>
        <begin position="90"/>
        <end position="92"/>
    </location>
    <ligand>
        <name>ATP</name>
        <dbReference type="ChEBI" id="CHEBI:30616"/>
    </ligand>
</feature>
<dbReference type="Proteomes" id="UP000242752">
    <property type="component" value="Unassembled WGS sequence"/>
</dbReference>
<evidence type="ECO:0000256" key="2">
    <source>
        <dbReference type="ARBA" id="ARBA00022679"/>
    </source>
</evidence>
<keyword evidence="12" id="KW-1185">Reference proteome</keyword>
<feature type="binding site" evidence="9">
    <location>
        <position position="75"/>
    </location>
    <ligand>
        <name>substrate</name>
    </ligand>
</feature>
<dbReference type="NCBIfam" id="TIGR00125">
    <property type="entry name" value="cyt_tran_rel"/>
    <property type="match status" value="1"/>
</dbReference>
<keyword evidence="6 9" id="KW-0460">Magnesium</keyword>
<name>A0A2K3YJ50_9STAP</name>
<dbReference type="Gene3D" id="3.40.50.620">
    <property type="entry name" value="HUPs"/>
    <property type="match status" value="1"/>
</dbReference>
<evidence type="ECO:0000256" key="3">
    <source>
        <dbReference type="ARBA" id="ARBA00022695"/>
    </source>
</evidence>
<dbReference type="PANTHER" id="PTHR21342">
    <property type="entry name" value="PHOSPHOPANTETHEINE ADENYLYLTRANSFERASE"/>
    <property type="match status" value="1"/>
</dbReference>
<evidence type="ECO:0000256" key="1">
    <source>
        <dbReference type="ARBA" id="ARBA00022490"/>
    </source>
</evidence>
<feature type="binding site" evidence="9">
    <location>
        <position position="100"/>
    </location>
    <ligand>
        <name>ATP</name>
        <dbReference type="ChEBI" id="CHEBI:30616"/>
    </ligand>
</feature>
<dbReference type="SUPFAM" id="SSF52374">
    <property type="entry name" value="Nucleotidylyl transferase"/>
    <property type="match status" value="1"/>
</dbReference>
<comment type="subunit">
    <text evidence="9">Homohexamer.</text>
</comment>
<reference evidence="11 12" key="1">
    <citation type="submission" date="2017-08" db="EMBL/GenBank/DDBJ databases">
        <title>Draft genome sequences of 64 type strains of genus Staph aureus.</title>
        <authorList>
            <person name="Cole K."/>
            <person name="Golubchik T."/>
            <person name="Russell J."/>
            <person name="Foster D."/>
            <person name="Llewelyn M."/>
            <person name="Wilson D."/>
            <person name="Crook D."/>
            <person name="Paul J."/>
        </authorList>
    </citation>
    <scope>NUCLEOTIDE SEQUENCE [LARGE SCALE GENOMIC DNA]</scope>
    <source>
        <strain evidence="11 12">DSM 21968</strain>
    </source>
</reference>
<evidence type="ECO:0000256" key="7">
    <source>
        <dbReference type="ARBA" id="ARBA00022993"/>
    </source>
</evidence>
<gene>
    <name evidence="9" type="primary">coaD</name>
    <name evidence="11" type="ORF">CD122_09500</name>
</gene>
<evidence type="ECO:0000313" key="12">
    <source>
        <dbReference type="Proteomes" id="UP000242752"/>
    </source>
</evidence>
<dbReference type="OrthoDB" id="9806661at2"/>
<dbReference type="PANTHER" id="PTHR21342:SF1">
    <property type="entry name" value="PHOSPHOPANTETHEINE ADENYLYLTRANSFERASE"/>
    <property type="match status" value="1"/>
</dbReference>
<feature type="binding site" evidence="9">
    <location>
        <position position="19"/>
    </location>
    <ligand>
        <name>ATP</name>
        <dbReference type="ChEBI" id="CHEBI:30616"/>
    </ligand>
</feature>
<evidence type="ECO:0000256" key="6">
    <source>
        <dbReference type="ARBA" id="ARBA00022842"/>
    </source>
</evidence>
<dbReference type="GO" id="GO:0005737">
    <property type="term" value="C:cytoplasm"/>
    <property type="evidence" value="ECO:0007669"/>
    <property type="project" value="UniProtKB-SubCell"/>
</dbReference>
<comment type="cofactor">
    <cofactor evidence="9">
        <name>Mg(2+)</name>
        <dbReference type="ChEBI" id="CHEBI:18420"/>
    </cofactor>
</comment>
<dbReference type="InterPro" id="IPR001980">
    <property type="entry name" value="PPAT"/>
</dbReference>
<comment type="caution">
    <text evidence="11">The sequence shown here is derived from an EMBL/GenBank/DDBJ whole genome shotgun (WGS) entry which is preliminary data.</text>
</comment>
<feature type="binding site" evidence="9">
    <location>
        <begin position="11"/>
        <end position="12"/>
    </location>
    <ligand>
        <name>ATP</name>
        <dbReference type="ChEBI" id="CHEBI:30616"/>
    </ligand>
</feature>
<dbReference type="GO" id="GO:0004595">
    <property type="term" value="F:pantetheine-phosphate adenylyltransferase activity"/>
    <property type="evidence" value="ECO:0007669"/>
    <property type="project" value="UniProtKB-UniRule"/>
</dbReference>
<comment type="similarity">
    <text evidence="9">Belongs to the bacterial CoaD family.</text>
</comment>
<keyword evidence="5 9" id="KW-0067">ATP-binding</keyword>
<evidence type="ECO:0000256" key="8">
    <source>
        <dbReference type="ARBA" id="ARBA00029346"/>
    </source>
</evidence>
<comment type="function">
    <text evidence="9">Reversibly transfers an adenylyl group from ATP to 4'-phosphopantetheine, yielding dephospho-CoA (dPCoA) and pyrophosphate.</text>
</comment>
<dbReference type="GO" id="GO:0005524">
    <property type="term" value="F:ATP binding"/>
    <property type="evidence" value="ECO:0007669"/>
    <property type="project" value="UniProtKB-KW"/>
</dbReference>
<feature type="binding site" evidence="9">
    <location>
        <position position="11"/>
    </location>
    <ligand>
        <name>substrate</name>
    </ligand>
</feature>